<evidence type="ECO:0000256" key="1">
    <source>
        <dbReference type="SAM" id="SignalP"/>
    </source>
</evidence>
<keyword evidence="1" id="KW-0732">Signal</keyword>
<proteinExistence type="predicted"/>
<dbReference type="PANTHER" id="PTHR43031:SF18">
    <property type="entry name" value="RHODANESE-RELATED SULFURTRANSFERASES"/>
    <property type="match status" value="1"/>
</dbReference>
<dbReference type="PROSITE" id="PS50206">
    <property type="entry name" value="RHODANESE_3"/>
    <property type="match status" value="1"/>
</dbReference>
<dbReference type="CDD" id="cd00158">
    <property type="entry name" value="RHOD"/>
    <property type="match status" value="1"/>
</dbReference>
<feature type="signal peptide" evidence="1">
    <location>
        <begin position="1"/>
        <end position="20"/>
    </location>
</feature>
<feature type="chain" id="PRO_5045601439" evidence="1">
    <location>
        <begin position="21"/>
        <end position="162"/>
    </location>
</feature>
<sequence length="162" mass="18262">MGKGLSVLAFLFFVSLTASAQSLAYKTMLSGLYDDDFPLAYLNQTELFSKAVWLDTREKEEYEVSHIKGAKWVGYDTFSLGSVKNIPKDQPIIVYCSVGARSQDIGKKLQKAGFKQVYNLYGGIFHWVNEGKPVYAGNRQTPKIHTYNAAWGIWVDKGEKVY</sequence>
<dbReference type="NCBIfam" id="NF045521">
    <property type="entry name" value="rhoda_near_glyco"/>
    <property type="match status" value="1"/>
</dbReference>
<evidence type="ECO:0000313" key="3">
    <source>
        <dbReference type="EMBL" id="MCF1751895.1"/>
    </source>
</evidence>
<comment type="caution">
    <text evidence="3">The sequence shown here is derived from an EMBL/GenBank/DDBJ whole genome shotgun (WGS) entry which is preliminary data.</text>
</comment>
<accession>A0ABS9BX32</accession>
<name>A0ABS9BX32_9BACT</name>
<evidence type="ECO:0000259" key="2">
    <source>
        <dbReference type="PROSITE" id="PS50206"/>
    </source>
</evidence>
<dbReference type="Gene3D" id="3.40.250.10">
    <property type="entry name" value="Rhodanese-like domain"/>
    <property type="match status" value="1"/>
</dbReference>
<dbReference type="RefSeq" id="WP_234861838.1">
    <property type="nucleotide sequence ID" value="NZ_JAKEVZ010000009.1"/>
</dbReference>
<dbReference type="InterPro" id="IPR050229">
    <property type="entry name" value="GlpE_sulfurtransferase"/>
</dbReference>
<dbReference type="InterPro" id="IPR001763">
    <property type="entry name" value="Rhodanese-like_dom"/>
</dbReference>
<reference evidence="3 4" key="1">
    <citation type="submission" date="2022-01" db="EMBL/GenBank/DDBJ databases">
        <title>Mariniradius saccharolyticus sp. nov., isolated from sediment of a river.</title>
        <authorList>
            <person name="Liu H."/>
        </authorList>
    </citation>
    <scope>NUCLEOTIDE SEQUENCE [LARGE SCALE GENOMIC DNA]</scope>
    <source>
        <strain evidence="3 4">RY-2</strain>
    </source>
</reference>
<dbReference type="EMBL" id="JAKEVZ010000009">
    <property type="protein sequence ID" value="MCF1751895.1"/>
    <property type="molecule type" value="Genomic_DNA"/>
</dbReference>
<dbReference type="PANTHER" id="PTHR43031">
    <property type="entry name" value="FAD-DEPENDENT OXIDOREDUCTASE"/>
    <property type="match status" value="1"/>
</dbReference>
<organism evidence="3 4">
    <name type="scientific">Mariniradius sediminis</name>
    <dbReference type="NCBI Taxonomy" id="2909237"/>
    <lineage>
        <taxon>Bacteria</taxon>
        <taxon>Pseudomonadati</taxon>
        <taxon>Bacteroidota</taxon>
        <taxon>Cytophagia</taxon>
        <taxon>Cytophagales</taxon>
        <taxon>Cyclobacteriaceae</taxon>
        <taxon>Mariniradius</taxon>
    </lineage>
</organism>
<dbReference type="InterPro" id="IPR036873">
    <property type="entry name" value="Rhodanese-like_dom_sf"/>
</dbReference>
<evidence type="ECO:0000313" key="4">
    <source>
        <dbReference type="Proteomes" id="UP001201449"/>
    </source>
</evidence>
<dbReference type="Proteomes" id="UP001201449">
    <property type="component" value="Unassembled WGS sequence"/>
</dbReference>
<dbReference type="SUPFAM" id="SSF52821">
    <property type="entry name" value="Rhodanese/Cell cycle control phosphatase"/>
    <property type="match status" value="1"/>
</dbReference>
<keyword evidence="4" id="KW-1185">Reference proteome</keyword>
<dbReference type="Pfam" id="PF00581">
    <property type="entry name" value="Rhodanese"/>
    <property type="match status" value="1"/>
</dbReference>
<protein>
    <submittedName>
        <fullName evidence="3">Rhodanese-like domain-containing protein</fullName>
    </submittedName>
</protein>
<gene>
    <name evidence="3" type="ORF">L0U89_12540</name>
</gene>
<feature type="domain" description="Rhodanese" evidence="2">
    <location>
        <begin position="47"/>
        <end position="136"/>
    </location>
</feature>
<dbReference type="SMART" id="SM00450">
    <property type="entry name" value="RHOD"/>
    <property type="match status" value="1"/>
</dbReference>